<evidence type="ECO:0000256" key="8">
    <source>
        <dbReference type="PROSITE-ProRule" id="PRU00042"/>
    </source>
</evidence>
<dbReference type="EMBL" id="JASPKY010000226">
    <property type="protein sequence ID" value="KAK9718625.1"/>
    <property type="molecule type" value="Genomic_DNA"/>
</dbReference>
<evidence type="ECO:0000256" key="3">
    <source>
        <dbReference type="ARBA" id="ARBA00022737"/>
    </source>
</evidence>
<evidence type="ECO:0000313" key="11">
    <source>
        <dbReference type="Proteomes" id="UP001458880"/>
    </source>
</evidence>
<feature type="domain" description="C2H2-type" evidence="9">
    <location>
        <begin position="42"/>
        <end position="69"/>
    </location>
</feature>
<dbReference type="Proteomes" id="UP001458880">
    <property type="component" value="Unassembled WGS sequence"/>
</dbReference>
<feature type="domain" description="C2H2-type" evidence="9">
    <location>
        <begin position="12"/>
        <end position="40"/>
    </location>
</feature>
<dbReference type="Pfam" id="PF00096">
    <property type="entry name" value="zf-C2H2"/>
    <property type="match status" value="3"/>
</dbReference>
<dbReference type="FunFam" id="3.30.160.60:FF:000110">
    <property type="entry name" value="Zinc finger protein-like"/>
    <property type="match status" value="1"/>
</dbReference>
<keyword evidence="11" id="KW-1185">Reference proteome</keyword>
<organism evidence="10 11">
    <name type="scientific">Popillia japonica</name>
    <name type="common">Japanese beetle</name>
    <dbReference type="NCBI Taxonomy" id="7064"/>
    <lineage>
        <taxon>Eukaryota</taxon>
        <taxon>Metazoa</taxon>
        <taxon>Ecdysozoa</taxon>
        <taxon>Arthropoda</taxon>
        <taxon>Hexapoda</taxon>
        <taxon>Insecta</taxon>
        <taxon>Pterygota</taxon>
        <taxon>Neoptera</taxon>
        <taxon>Endopterygota</taxon>
        <taxon>Coleoptera</taxon>
        <taxon>Polyphaga</taxon>
        <taxon>Scarabaeiformia</taxon>
        <taxon>Scarabaeidae</taxon>
        <taxon>Rutelinae</taxon>
        <taxon>Popillia</taxon>
    </lineage>
</organism>
<evidence type="ECO:0000259" key="9">
    <source>
        <dbReference type="PROSITE" id="PS50157"/>
    </source>
</evidence>
<dbReference type="PANTHER" id="PTHR16515:SF49">
    <property type="entry name" value="GASTRULA ZINC FINGER PROTEIN XLCGF49.1-LIKE-RELATED"/>
    <property type="match status" value="1"/>
</dbReference>
<gene>
    <name evidence="10" type="ORF">QE152_g23062</name>
</gene>
<evidence type="ECO:0000256" key="5">
    <source>
        <dbReference type="ARBA" id="ARBA00022833"/>
    </source>
</evidence>
<evidence type="ECO:0000256" key="1">
    <source>
        <dbReference type="ARBA" id="ARBA00004123"/>
    </source>
</evidence>
<dbReference type="InterPro" id="IPR013087">
    <property type="entry name" value="Znf_C2H2_type"/>
</dbReference>
<dbReference type="Gene3D" id="3.30.160.60">
    <property type="entry name" value="Classic Zinc Finger"/>
    <property type="match status" value="3"/>
</dbReference>
<evidence type="ECO:0000256" key="7">
    <source>
        <dbReference type="ARBA" id="ARBA00023242"/>
    </source>
</evidence>
<dbReference type="GO" id="GO:0010468">
    <property type="term" value="P:regulation of gene expression"/>
    <property type="evidence" value="ECO:0007669"/>
    <property type="project" value="TreeGrafter"/>
</dbReference>
<sequence>MSNRANIKLSKAICPICKEVFEWKHELLRHFKMMHTIKRALHKCKICKKSFRKASSLDIHRRLHVVDVSRSKSKSKEIKVKKQKLSELYKNVIAEILYSSDSDCEYELLQTVVKVSSIRNGTHLCGFCDRKFINSNNLERHIAIKHSNVVDAEMGSNQDVMQVDDKDVSEQMLVDKEVVEDNMQIDDLNVDNMDFKDQEINAAKIDLLSSKHNRNDKYRCSLCSSSFSQLSHLYSHKKWHLNLIPKPLHKRSVLDSSFKKKYNCQLCRRSYSQKIYLENHMRLHENGKIYEMFEDPTEEKYENLPGESHAVT</sequence>
<feature type="domain" description="C2H2-type" evidence="9">
    <location>
        <begin position="218"/>
        <end position="245"/>
    </location>
</feature>
<keyword evidence="3" id="KW-0677">Repeat</keyword>
<evidence type="ECO:0000313" key="10">
    <source>
        <dbReference type="EMBL" id="KAK9718625.1"/>
    </source>
</evidence>
<dbReference type="GO" id="GO:0008270">
    <property type="term" value="F:zinc ion binding"/>
    <property type="evidence" value="ECO:0007669"/>
    <property type="project" value="UniProtKB-KW"/>
</dbReference>
<keyword evidence="2" id="KW-0479">Metal-binding</keyword>
<keyword evidence="5" id="KW-0862">Zinc</keyword>
<dbReference type="InterPro" id="IPR036236">
    <property type="entry name" value="Znf_C2H2_sf"/>
</dbReference>
<evidence type="ECO:0000256" key="4">
    <source>
        <dbReference type="ARBA" id="ARBA00022771"/>
    </source>
</evidence>
<name>A0AAW1KJY9_POPJA</name>
<evidence type="ECO:0000256" key="6">
    <source>
        <dbReference type="ARBA" id="ARBA00023125"/>
    </source>
</evidence>
<keyword evidence="4 8" id="KW-0863">Zinc-finger</keyword>
<dbReference type="PROSITE" id="PS50157">
    <property type="entry name" value="ZINC_FINGER_C2H2_2"/>
    <property type="match status" value="5"/>
</dbReference>
<dbReference type="PROSITE" id="PS00028">
    <property type="entry name" value="ZINC_FINGER_C2H2_1"/>
    <property type="match status" value="5"/>
</dbReference>
<dbReference type="PANTHER" id="PTHR16515">
    <property type="entry name" value="PR DOMAIN ZINC FINGER PROTEIN"/>
    <property type="match status" value="1"/>
</dbReference>
<evidence type="ECO:0000256" key="2">
    <source>
        <dbReference type="ARBA" id="ARBA00022723"/>
    </source>
</evidence>
<dbReference type="SUPFAM" id="SSF57667">
    <property type="entry name" value="beta-beta-alpha zinc fingers"/>
    <property type="match status" value="3"/>
</dbReference>
<feature type="domain" description="C2H2-type" evidence="9">
    <location>
        <begin position="262"/>
        <end position="289"/>
    </location>
</feature>
<proteinExistence type="predicted"/>
<keyword evidence="6" id="KW-0238">DNA-binding</keyword>
<reference evidence="10 11" key="1">
    <citation type="journal article" date="2024" name="BMC Genomics">
        <title>De novo assembly and annotation of Popillia japonica's genome with initial clues to its potential as an invasive pest.</title>
        <authorList>
            <person name="Cucini C."/>
            <person name="Boschi S."/>
            <person name="Funari R."/>
            <person name="Cardaioli E."/>
            <person name="Iannotti N."/>
            <person name="Marturano G."/>
            <person name="Paoli F."/>
            <person name="Bruttini M."/>
            <person name="Carapelli A."/>
            <person name="Frati F."/>
            <person name="Nardi F."/>
        </authorList>
    </citation>
    <scope>NUCLEOTIDE SEQUENCE [LARGE SCALE GENOMIC DNA]</scope>
    <source>
        <strain evidence="10">DMR45628</strain>
    </source>
</reference>
<dbReference type="InterPro" id="IPR050331">
    <property type="entry name" value="Zinc_finger"/>
</dbReference>
<dbReference type="GO" id="GO:0003677">
    <property type="term" value="F:DNA binding"/>
    <property type="evidence" value="ECO:0007669"/>
    <property type="project" value="UniProtKB-KW"/>
</dbReference>
<keyword evidence="7" id="KW-0539">Nucleus</keyword>
<comment type="subcellular location">
    <subcellularLocation>
        <location evidence="1">Nucleus</location>
    </subcellularLocation>
</comment>
<dbReference type="AlphaFoldDB" id="A0AAW1KJY9"/>
<protein>
    <submittedName>
        <fullName evidence="10">Zinc finger, C2H2 type</fullName>
    </submittedName>
</protein>
<accession>A0AAW1KJY9</accession>
<comment type="caution">
    <text evidence="10">The sequence shown here is derived from an EMBL/GenBank/DDBJ whole genome shotgun (WGS) entry which is preliminary data.</text>
</comment>
<feature type="domain" description="C2H2-type" evidence="9">
    <location>
        <begin position="123"/>
        <end position="148"/>
    </location>
</feature>
<dbReference type="GO" id="GO:0005634">
    <property type="term" value="C:nucleus"/>
    <property type="evidence" value="ECO:0007669"/>
    <property type="project" value="UniProtKB-SubCell"/>
</dbReference>
<dbReference type="SMART" id="SM00355">
    <property type="entry name" value="ZnF_C2H2"/>
    <property type="match status" value="5"/>
</dbReference>